<dbReference type="NCBIfam" id="NF010480">
    <property type="entry name" value="PRK13905.1"/>
    <property type="match status" value="1"/>
</dbReference>
<dbReference type="GO" id="GO:0071949">
    <property type="term" value="F:FAD binding"/>
    <property type="evidence" value="ECO:0007669"/>
    <property type="project" value="InterPro"/>
</dbReference>
<dbReference type="Gene3D" id="3.30.465.10">
    <property type="match status" value="1"/>
</dbReference>
<dbReference type="STRING" id="1299998.AUL39_09630"/>
<evidence type="ECO:0000256" key="14">
    <source>
        <dbReference type="ARBA" id="ARBA00023306"/>
    </source>
</evidence>
<reference evidence="19 20" key="1">
    <citation type="submission" date="2015-12" db="EMBL/GenBank/DDBJ databases">
        <title>Draft Genome Sequence of Olsenella scatoligenes SK9K4T; a Producer of 3-Methylindole- (skatole) and 4-Methylphenol- (p-cresol) Isolated from Pig Feces.</title>
        <authorList>
            <person name="Li X."/>
            <person name="Borg B."/>
            <person name="Canibe N."/>
        </authorList>
    </citation>
    <scope>NUCLEOTIDE SEQUENCE [LARGE SCALE GENOMIC DNA]</scope>
    <source>
        <strain evidence="19 20">SK9K4</strain>
    </source>
</reference>
<dbReference type="NCBIfam" id="TIGR00179">
    <property type="entry name" value="murB"/>
    <property type="match status" value="1"/>
</dbReference>
<dbReference type="InterPro" id="IPR036635">
    <property type="entry name" value="MurB_C_sf"/>
</dbReference>
<dbReference type="PANTHER" id="PTHR21071">
    <property type="entry name" value="UDP-N-ACETYLENOLPYRUVOYLGLUCOSAMINE REDUCTASE"/>
    <property type="match status" value="1"/>
</dbReference>
<keyword evidence="20" id="KW-1185">Reference proteome</keyword>
<dbReference type="InterPro" id="IPR016169">
    <property type="entry name" value="FAD-bd_PCMH_sub2"/>
</dbReference>
<dbReference type="InterPro" id="IPR016167">
    <property type="entry name" value="FAD-bd_PCMH_sub1"/>
</dbReference>
<dbReference type="Proteomes" id="UP000054078">
    <property type="component" value="Unassembled WGS sequence"/>
</dbReference>
<evidence type="ECO:0000256" key="9">
    <source>
        <dbReference type="ARBA" id="ARBA00022827"/>
    </source>
</evidence>
<evidence type="ECO:0000313" key="19">
    <source>
        <dbReference type="EMBL" id="KUH57932.1"/>
    </source>
</evidence>
<dbReference type="InterPro" id="IPR003170">
    <property type="entry name" value="MurB"/>
</dbReference>
<dbReference type="RefSeq" id="WP_059055716.1">
    <property type="nucleotide sequence ID" value="NZ_LOJF01000011.1"/>
</dbReference>
<evidence type="ECO:0000256" key="3">
    <source>
        <dbReference type="ARBA" id="ARBA00004496"/>
    </source>
</evidence>
<comment type="pathway">
    <text evidence="4 17">Cell wall biogenesis; peptidoglycan biosynthesis.</text>
</comment>
<dbReference type="EMBL" id="LOJF01000011">
    <property type="protein sequence ID" value="KUH57932.1"/>
    <property type="molecule type" value="Genomic_DNA"/>
</dbReference>
<dbReference type="Gene3D" id="3.30.43.10">
    <property type="entry name" value="Uridine Diphospho-n-acetylenolpyruvylglucosamine Reductase, domain 2"/>
    <property type="match status" value="1"/>
</dbReference>
<dbReference type="UniPathway" id="UPA00219"/>
<keyword evidence="14 17" id="KW-0131">Cell cycle</keyword>
<keyword evidence="12 17" id="KW-0573">Peptidoglycan synthesis</keyword>
<keyword evidence="9 17" id="KW-0274">FAD</keyword>
<evidence type="ECO:0000256" key="10">
    <source>
        <dbReference type="ARBA" id="ARBA00022857"/>
    </source>
</evidence>
<feature type="active site" description="Proton donor" evidence="17">
    <location>
        <position position="226"/>
    </location>
</feature>
<protein>
    <recommendedName>
        <fullName evidence="17">UDP-N-acetylenolpyruvoylglucosamine reductase</fullName>
        <ecNumber evidence="17">1.3.1.98</ecNumber>
    </recommendedName>
    <alternativeName>
        <fullName evidence="17">UDP-N-acetylmuramate dehydrogenase</fullName>
    </alternativeName>
</protein>
<evidence type="ECO:0000256" key="7">
    <source>
        <dbReference type="ARBA" id="ARBA00022618"/>
    </source>
</evidence>
<keyword evidence="6 17" id="KW-0963">Cytoplasm</keyword>
<dbReference type="GO" id="GO:0051301">
    <property type="term" value="P:cell division"/>
    <property type="evidence" value="ECO:0007669"/>
    <property type="project" value="UniProtKB-KW"/>
</dbReference>
<proteinExistence type="inferred from homology"/>
<dbReference type="Pfam" id="PF02873">
    <property type="entry name" value="MurB_C"/>
    <property type="match status" value="1"/>
</dbReference>
<dbReference type="AlphaFoldDB" id="A0A100YUY5"/>
<evidence type="ECO:0000256" key="2">
    <source>
        <dbReference type="ARBA" id="ARBA00003921"/>
    </source>
</evidence>
<comment type="caution">
    <text evidence="19">The sequence shown here is derived from an EMBL/GenBank/DDBJ whole genome shotgun (WGS) entry which is preliminary data.</text>
</comment>
<evidence type="ECO:0000256" key="11">
    <source>
        <dbReference type="ARBA" id="ARBA00022960"/>
    </source>
</evidence>
<keyword evidence="13 17" id="KW-0560">Oxidoreductase</keyword>
<dbReference type="EC" id="1.3.1.98" evidence="17"/>
<gene>
    <name evidence="17" type="primary">murB</name>
    <name evidence="19" type="ORF">AUL39_09630</name>
</gene>
<dbReference type="SUPFAM" id="SSF56176">
    <property type="entry name" value="FAD-binding/transporter-associated domain-like"/>
    <property type="match status" value="1"/>
</dbReference>
<dbReference type="InterPro" id="IPR006094">
    <property type="entry name" value="Oxid_FAD_bind_N"/>
</dbReference>
<dbReference type="Pfam" id="PF01565">
    <property type="entry name" value="FAD_binding_4"/>
    <property type="match status" value="1"/>
</dbReference>
<dbReference type="PROSITE" id="PS51387">
    <property type="entry name" value="FAD_PCMH"/>
    <property type="match status" value="1"/>
</dbReference>
<dbReference type="HAMAP" id="MF_00037">
    <property type="entry name" value="MurB"/>
    <property type="match status" value="1"/>
</dbReference>
<comment type="cofactor">
    <cofactor evidence="1 17">
        <name>FAD</name>
        <dbReference type="ChEBI" id="CHEBI:57692"/>
    </cofactor>
</comment>
<evidence type="ECO:0000256" key="13">
    <source>
        <dbReference type="ARBA" id="ARBA00023002"/>
    </source>
</evidence>
<evidence type="ECO:0000256" key="4">
    <source>
        <dbReference type="ARBA" id="ARBA00004752"/>
    </source>
</evidence>
<evidence type="ECO:0000256" key="5">
    <source>
        <dbReference type="ARBA" id="ARBA00010485"/>
    </source>
</evidence>
<comment type="similarity">
    <text evidence="5 17">Belongs to the MurB family.</text>
</comment>
<sequence length="304" mass="32630">MSVFNAYMSLSGAVDADVIRGERLSHRTTYRIGGPAALFVCANTYEALLKTVEVLRAERVPWVVMGKGSNILAADTGYDGCIITLGREFSRMSFAEDDRVTAGAALPLSKLVSEAMKRSLTGLEFCAGIPGTVGGAVSMDAGTRHEWVGSVIEDVVSLQPGKGLVRHAASEVEWGYRVTSLPTTEIVLEATFRLAAGNHDAIARDVEERLRRRSQSQPMGRPCCGSVFRNPGSRSAAVMIEACGLKGYRVGGAVVSDVHANFIVNDGGAHAHDVVEVMRHVHDAVRDKYEIDLQPEVKLLGFGA</sequence>
<feature type="domain" description="FAD-binding PCMH-type" evidence="18">
    <location>
        <begin position="31"/>
        <end position="197"/>
    </location>
</feature>
<feature type="active site" evidence="17">
    <location>
        <position position="177"/>
    </location>
</feature>
<accession>A0A100YUY5</accession>
<comment type="subcellular location">
    <subcellularLocation>
        <location evidence="3 17">Cytoplasm</location>
    </subcellularLocation>
</comment>
<evidence type="ECO:0000256" key="16">
    <source>
        <dbReference type="ARBA" id="ARBA00048914"/>
    </source>
</evidence>
<evidence type="ECO:0000256" key="6">
    <source>
        <dbReference type="ARBA" id="ARBA00022490"/>
    </source>
</evidence>
<dbReference type="SUPFAM" id="SSF56194">
    <property type="entry name" value="Uridine diphospho-N-Acetylenolpyruvylglucosamine reductase, MurB, C-terminal domain"/>
    <property type="match status" value="1"/>
</dbReference>
<organism evidence="19 20">
    <name type="scientific">Tractidigestivibacter scatoligenes</name>
    <name type="common">Olsenella scatoligenes</name>
    <dbReference type="NCBI Taxonomy" id="1299998"/>
    <lineage>
        <taxon>Bacteria</taxon>
        <taxon>Bacillati</taxon>
        <taxon>Actinomycetota</taxon>
        <taxon>Coriobacteriia</taxon>
        <taxon>Coriobacteriales</taxon>
        <taxon>Atopobiaceae</taxon>
        <taxon>Tractidigestivibacter</taxon>
    </lineage>
</organism>
<dbReference type="GO" id="GO:0005829">
    <property type="term" value="C:cytosol"/>
    <property type="evidence" value="ECO:0007669"/>
    <property type="project" value="TreeGrafter"/>
</dbReference>
<dbReference type="InterPro" id="IPR016166">
    <property type="entry name" value="FAD-bd_PCMH"/>
</dbReference>
<keyword evidence="8 17" id="KW-0285">Flavoprotein</keyword>
<comment type="catalytic activity">
    <reaction evidence="16 17">
        <text>UDP-N-acetyl-alpha-D-muramate + NADP(+) = UDP-N-acetyl-3-O-(1-carboxyvinyl)-alpha-D-glucosamine + NADPH + H(+)</text>
        <dbReference type="Rhea" id="RHEA:12248"/>
        <dbReference type="ChEBI" id="CHEBI:15378"/>
        <dbReference type="ChEBI" id="CHEBI:57783"/>
        <dbReference type="ChEBI" id="CHEBI:58349"/>
        <dbReference type="ChEBI" id="CHEBI:68483"/>
        <dbReference type="ChEBI" id="CHEBI:70757"/>
        <dbReference type="EC" id="1.3.1.98"/>
    </reaction>
</comment>
<name>A0A100YUY5_TRASO</name>
<dbReference type="GO" id="GO:0008360">
    <property type="term" value="P:regulation of cell shape"/>
    <property type="evidence" value="ECO:0007669"/>
    <property type="project" value="UniProtKB-KW"/>
</dbReference>
<dbReference type="Gene3D" id="3.90.78.10">
    <property type="entry name" value="UDP-N-acetylenolpyruvoylglucosamine reductase, C-terminal domain"/>
    <property type="match status" value="1"/>
</dbReference>
<dbReference type="GO" id="GO:0008762">
    <property type="term" value="F:UDP-N-acetylmuramate dehydrogenase activity"/>
    <property type="evidence" value="ECO:0007669"/>
    <property type="project" value="UniProtKB-UniRule"/>
</dbReference>
<dbReference type="OrthoDB" id="9804753at2"/>
<evidence type="ECO:0000256" key="12">
    <source>
        <dbReference type="ARBA" id="ARBA00022984"/>
    </source>
</evidence>
<evidence type="ECO:0000256" key="17">
    <source>
        <dbReference type="HAMAP-Rule" id="MF_00037"/>
    </source>
</evidence>
<evidence type="ECO:0000313" key="20">
    <source>
        <dbReference type="Proteomes" id="UP000054078"/>
    </source>
</evidence>
<dbReference type="InterPro" id="IPR036318">
    <property type="entry name" value="FAD-bd_PCMH-like_sf"/>
</dbReference>
<keyword evidence="10 17" id="KW-0521">NADP</keyword>
<keyword evidence="11 17" id="KW-0133">Cell shape</keyword>
<evidence type="ECO:0000259" key="18">
    <source>
        <dbReference type="PROSITE" id="PS51387"/>
    </source>
</evidence>
<evidence type="ECO:0000256" key="1">
    <source>
        <dbReference type="ARBA" id="ARBA00001974"/>
    </source>
</evidence>
<evidence type="ECO:0000256" key="8">
    <source>
        <dbReference type="ARBA" id="ARBA00022630"/>
    </source>
</evidence>
<evidence type="ECO:0000256" key="15">
    <source>
        <dbReference type="ARBA" id="ARBA00023316"/>
    </source>
</evidence>
<keyword evidence="7 17" id="KW-0132">Cell division</keyword>
<dbReference type="InterPro" id="IPR011601">
    <property type="entry name" value="MurB_C"/>
</dbReference>
<dbReference type="GO" id="GO:0009252">
    <property type="term" value="P:peptidoglycan biosynthetic process"/>
    <property type="evidence" value="ECO:0007669"/>
    <property type="project" value="UniProtKB-UniRule"/>
</dbReference>
<feature type="active site" evidence="17">
    <location>
        <position position="296"/>
    </location>
</feature>
<comment type="function">
    <text evidence="2 17">Cell wall formation.</text>
</comment>
<dbReference type="GO" id="GO:0071555">
    <property type="term" value="P:cell wall organization"/>
    <property type="evidence" value="ECO:0007669"/>
    <property type="project" value="UniProtKB-KW"/>
</dbReference>
<dbReference type="PANTHER" id="PTHR21071:SF4">
    <property type="entry name" value="UDP-N-ACETYLENOLPYRUVOYLGLUCOSAMINE REDUCTASE"/>
    <property type="match status" value="1"/>
</dbReference>
<keyword evidence="15 17" id="KW-0961">Cell wall biogenesis/degradation</keyword>